<organism evidence="2 3">
    <name type="scientific">Eubacterium callanderi</name>
    <dbReference type="NCBI Taxonomy" id="53442"/>
    <lineage>
        <taxon>Bacteria</taxon>
        <taxon>Bacillati</taxon>
        <taxon>Bacillota</taxon>
        <taxon>Clostridia</taxon>
        <taxon>Eubacteriales</taxon>
        <taxon>Eubacteriaceae</taxon>
        <taxon>Eubacterium</taxon>
    </lineage>
</organism>
<dbReference type="KEGG" id="elm:ELI_0399"/>
<dbReference type="AlphaFoldDB" id="E3GID1"/>
<keyword evidence="1" id="KW-0812">Transmembrane</keyword>
<evidence type="ECO:0000313" key="3">
    <source>
        <dbReference type="Proteomes" id="UP000006873"/>
    </source>
</evidence>
<protein>
    <submittedName>
        <fullName evidence="2">Uncharacterized protein</fullName>
    </submittedName>
</protein>
<reference key="1">
    <citation type="submission" date="2010-09" db="EMBL/GenBank/DDBJ databases">
        <authorList>
            <person name="Roh H."/>
            <person name="Ko H.-J."/>
            <person name="Kim D."/>
            <person name="Choi D.G."/>
            <person name="Park S."/>
            <person name="Kim S."/>
            <person name="Kim K.H."/>
            <person name="Chang I.S."/>
            <person name="Choi I.-G."/>
        </authorList>
    </citation>
    <scope>NUCLEOTIDE SEQUENCE</scope>
    <source>
        <strain>KIST612</strain>
    </source>
</reference>
<sequence>MLKTNTNKGLKSVPPLIKSFLFIVMSFRYFNLFVIHDNLSSIA</sequence>
<feature type="transmembrane region" description="Helical" evidence="1">
    <location>
        <begin position="16"/>
        <end position="35"/>
    </location>
</feature>
<dbReference type="HOGENOM" id="CLU_3233742_0_0_9"/>
<evidence type="ECO:0000313" key="2">
    <source>
        <dbReference type="EMBL" id="ADO35416.1"/>
    </source>
</evidence>
<keyword evidence="1" id="KW-1133">Transmembrane helix</keyword>
<reference evidence="2 3" key="2">
    <citation type="journal article" date="2011" name="J. Bacteriol.">
        <title>Complete genome sequence of a carbon monoxide-utilizing acetogen, Eubacterium limosum KIST612.</title>
        <authorList>
            <person name="Roh H."/>
            <person name="Ko H.J."/>
            <person name="Kim D."/>
            <person name="Choi D.G."/>
            <person name="Park S."/>
            <person name="Kim S."/>
            <person name="Chang I.S."/>
            <person name="Choi I.G."/>
        </authorList>
    </citation>
    <scope>NUCLEOTIDE SEQUENCE [LARGE SCALE GENOMIC DNA]</scope>
    <source>
        <strain evidence="2 3">KIST612</strain>
    </source>
</reference>
<accession>E3GID1</accession>
<proteinExistence type="predicted"/>
<name>E3GID1_9FIRM</name>
<gene>
    <name evidence="2" type="ordered locus">ELI_0399</name>
</gene>
<dbReference type="EMBL" id="CP002273">
    <property type="protein sequence ID" value="ADO35416.1"/>
    <property type="molecule type" value="Genomic_DNA"/>
</dbReference>
<keyword evidence="3" id="KW-1185">Reference proteome</keyword>
<dbReference type="Proteomes" id="UP000006873">
    <property type="component" value="Chromosome"/>
</dbReference>
<keyword evidence="1" id="KW-0472">Membrane</keyword>
<evidence type="ECO:0000256" key="1">
    <source>
        <dbReference type="SAM" id="Phobius"/>
    </source>
</evidence>